<organism evidence="2">
    <name type="scientific">marine sediment metagenome</name>
    <dbReference type="NCBI Taxonomy" id="412755"/>
    <lineage>
        <taxon>unclassified sequences</taxon>
        <taxon>metagenomes</taxon>
        <taxon>ecological metagenomes</taxon>
    </lineage>
</organism>
<evidence type="ECO:0000313" key="2">
    <source>
        <dbReference type="EMBL" id="GAH90356.1"/>
    </source>
</evidence>
<dbReference type="Gene3D" id="3.30.1540.10">
    <property type="entry name" value="formyl-coa transferase, domain 3"/>
    <property type="match status" value="1"/>
</dbReference>
<dbReference type="InterPro" id="IPR023606">
    <property type="entry name" value="CoA-Trfase_III_dom_1_sf"/>
</dbReference>
<dbReference type="SUPFAM" id="SSF89796">
    <property type="entry name" value="CoA-transferase family III (CaiB/BaiF)"/>
    <property type="match status" value="1"/>
</dbReference>
<reference evidence="2" key="1">
    <citation type="journal article" date="2014" name="Front. Microbiol.">
        <title>High frequency of phylogenetically diverse reductive dehalogenase-homologous genes in deep subseafloor sedimentary metagenomes.</title>
        <authorList>
            <person name="Kawai M."/>
            <person name="Futagami T."/>
            <person name="Toyoda A."/>
            <person name="Takaki Y."/>
            <person name="Nishi S."/>
            <person name="Hori S."/>
            <person name="Arai W."/>
            <person name="Tsubouchi T."/>
            <person name="Morono Y."/>
            <person name="Uchiyama I."/>
            <person name="Ito T."/>
            <person name="Fujiyama A."/>
            <person name="Inagaki F."/>
            <person name="Takami H."/>
        </authorList>
    </citation>
    <scope>NUCLEOTIDE SEQUENCE</scope>
    <source>
        <strain evidence="2">Expedition CK06-06</strain>
    </source>
</reference>
<protein>
    <submittedName>
        <fullName evidence="2">Uncharacterized protein</fullName>
    </submittedName>
</protein>
<gene>
    <name evidence="2" type="ORF">S06H3_02892</name>
</gene>
<dbReference type="EMBL" id="BARV01000892">
    <property type="protein sequence ID" value="GAH90356.1"/>
    <property type="molecule type" value="Genomic_DNA"/>
</dbReference>
<dbReference type="PANTHER" id="PTHR48207">
    <property type="entry name" value="SUCCINATE--HYDROXYMETHYLGLUTARATE COA-TRANSFERASE"/>
    <property type="match status" value="1"/>
</dbReference>
<proteinExistence type="predicted"/>
<accession>X1J6J9</accession>
<sequence>MGIPESVYKGDPHSNTDVARFNSSRETVALLDNAFVKKTRDEWIKAFEGKDIFWEKIQKIEDLPNDPQVIANEYLTDYTHPLTGETYKYQNLPMQFKGTPAMRQGRAPLLGEHTEEILVDILGYKKEDMPKLLDEIGRP</sequence>
<dbReference type="GO" id="GO:0008410">
    <property type="term" value="F:CoA-transferase activity"/>
    <property type="evidence" value="ECO:0007669"/>
    <property type="project" value="TreeGrafter"/>
</dbReference>
<dbReference type="AlphaFoldDB" id="X1J6J9"/>
<keyword evidence="1" id="KW-0808">Transferase</keyword>
<evidence type="ECO:0000256" key="1">
    <source>
        <dbReference type="ARBA" id="ARBA00022679"/>
    </source>
</evidence>
<dbReference type="InterPro" id="IPR003673">
    <property type="entry name" value="CoA-Trfase_fam_III"/>
</dbReference>
<dbReference type="InterPro" id="IPR050483">
    <property type="entry name" value="CoA-transferase_III_domain"/>
</dbReference>
<dbReference type="InterPro" id="IPR044855">
    <property type="entry name" value="CoA-Trfase_III_dom3_sf"/>
</dbReference>
<dbReference type="PANTHER" id="PTHR48207:SF3">
    <property type="entry name" value="SUCCINATE--HYDROXYMETHYLGLUTARATE COA-TRANSFERASE"/>
    <property type="match status" value="1"/>
</dbReference>
<comment type="caution">
    <text evidence="2">The sequence shown here is derived from an EMBL/GenBank/DDBJ whole genome shotgun (WGS) entry which is preliminary data.</text>
</comment>
<dbReference type="Pfam" id="PF02515">
    <property type="entry name" value="CoA_transf_3"/>
    <property type="match status" value="1"/>
</dbReference>
<dbReference type="Gene3D" id="3.40.50.10540">
    <property type="entry name" value="Crotonobetainyl-coa:carnitine coa-transferase, domain 1"/>
    <property type="match status" value="1"/>
</dbReference>
<name>X1J6J9_9ZZZZ</name>